<evidence type="ECO:0000256" key="1">
    <source>
        <dbReference type="SAM" id="Phobius"/>
    </source>
</evidence>
<dbReference type="PANTHER" id="PTHR30273:SF2">
    <property type="entry name" value="PROTEIN FECR"/>
    <property type="match status" value="1"/>
</dbReference>
<dbReference type="GO" id="GO:0016989">
    <property type="term" value="F:sigma factor antagonist activity"/>
    <property type="evidence" value="ECO:0007669"/>
    <property type="project" value="TreeGrafter"/>
</dbReference>
<keyword evidence="1" id="KW-1133">Transmembrane helix</keyword>
<organism evidence="4 5">
    <name type="scientific">Flavihumibacter solisilvae</name>
    <dbReference type="NCBI Taxonomy" id="1349421"/>
    <lineage>
        <taxon>Bacteria</taxon>
        <taxon>Pseudomonadati</taxon>
        <taxon>Bacteroidota</taxon>
        <taxon>Chitinophagia</taxon>
        <taxon>Chitinophagales</taxon>
        <taxon>Chitinophagaceae</taxon>
        <taxon>Flavihumibacter</taxon>
    </lineage>
</organism>
<dbReference type="RefSeq" id="WP_039135957.1">
    <property type="nucleotide sequence ID" value="NZ_JSVC01000001.1"/>
</dbReference>
<reference evidence="4 5" key="1">
    <citation type="submission" date="2014-11" db="EMBL/GenBank/DDBJ databases">
        <title>Genome sequence of Flavihumibacter solisilvae 3-3.</title>
        <authorList>
            <person name="Zhou G."/>
            <person name="Li M."/>
            <person name="Wang G."/>
        </authorList>
    </citation>
    <scope>NUCLEOTIDE SEQUENCE [LARGE SCALE GENOMIC DNA]</scope>
    <source>
        <strain evidence="4 5">3-3</strain>
    </source>
</reference>
<dbReference type="Gene3D" id="2.60.120.1440">
    <property type="match status" value="1"/>
</dbReference>
<dbReference type="InterPro" id="IPR012373">
    <property type="entry name" value="Ferrdict_sens_TM"/>
</dbReference>
<dbReference type="Pfam" id="PF16344">
    <property type="entry name" value="FecR_C"/>
    <property type="match status" value="1"/>
</dbReference>
<evidence type="ECO:0000259" key="3">
    <source>
        <dbReference type="Pfam" id="PF16344"/>
    </source>
</evidence>
<evidence type="ECO:0000313" key="4">
    <source>
        <dbReference type="EMBL" id="KIC96215.1"/>
    </source>
</evidence>
<dbReference type="InterPro" id="IPR006860">
    <property type="entry name" value="FecR"/>
</dbReference>
<dbReference type="Gene3D" id="3.55.50.30">
    <property type="match status" value="1"/>
</dbReference>
<feature type="domain" description="FecR protein" evidence="2">
    <location>
        <begin position="137"/>
        <end position="232"/>
    </location>
</feature>
<sequence length="348" mass="39387">MTNRRDHSIEDLLLDDSFVHFCLDTDDEATETWRTWLTANPDQQPKADAARRLLFSLGMRISREEKAIEFEKLKQAIRNLQNGQSEPTIKERTAVTPLWRWIGSAAAAMLLLFAGYQLREYMSGHNEPTIGTLAYETYSTHNGERKNIQLTDGSTVMLNSNSTLKIPVTYNRENRMLDLQGEALFDVAKDPQRPFIVIADEVAVQAVGTSFKVRAYGFEPGIRTALMEGKVKVDDQRKPSEPVIMTPGQSIYIDRSSRTTQQNSFDPHEEEVWKSGALLFSNASLDEIGQKLQYWYGMEVVINAKPSSPIHFNGEFVQKELNEVLKAISYVTGLKCSVDGKRIMILSN</sequence>
<protein>
    <recommendedName>
        <fullName evidence="6">FecR protein domain-containing protein</fullName>
    </recommendedName>
</protein>
<keyword evidence="1" id="KW-0812">Transmembrane</keyword>
<dbReference type="Proteomes" id="UP000031408">
    <property type="component" value="Unassembled WGS sequence"/>
</dbReference>
<comment type="caution">
    <text evidence="4">The sequence shown here is derived from an EMBL/GenBank/DDBJ whole genome shotgun (WGS) entry which is preliminary data.</text>
</comment>
<feature type="domain" description="Protein FecR C-terminal" evidence="3">
    <location>
        <begin position="278"/>
        <end position="345"/>
    </location>
</feature>
<feature type="transmembrane region" description="Helical" evidence="1">
    <location>
        <begin position="98"/>
        <end position="118"/>
    </location>
</feature>
<dbReference type="InterPro" id="IPR032508">
    <property type="entry name" value="FecR_C"/>
</dbReference>
<accession>A0A0C1IPQ2</accession>
<evidence type="ECO:0000259" key="2">
    <source>
        <dbReference type="Pfam" id="PF04773"/>
    </source>
</evidence>
<gene>
    <name evidence="4" type="ORF">OI18_00100</name>
</gene>
<dbReference type="Pfam" id="PF04773">
    <property type="entry name" value="FecR"/>
    <property type="match status" value="1"/>
</dbReference>
<dbReference type="STRING" id="1349421.OI18_00100"/>
<keyword evidence="1" id="KW-0472">Membrane</keyword>
<dbReference type="EMBL" id="JSVC01000001">
    <property type="protein sequence ID" value="KIC96215.1"/>
    <property type="molecule type" value="Genomic_DNA"/>
</dbReference>
<evidence type="ECO:0000313" key="5">
    <source>
        <dbReference type="Proteomes" id="UP000031408"/>
    </source>
</evidence>
<dbReference type="AlphaFoldDB" id="A0A0C1IPQ2"/>
<keyword evidence="5" id="KW-1185">Reference proteome</keyword>
<proteinExistence type="predicted"/>
<dbReference type="PIRSF" id="PIRSF018266">
    <property type="entry name" value="FecR"/>
    <property type="match status" value="1"/>
</dbReference>
<name>A0A0C1IPQ2_9BACT</name>
<evidence type="ECO:0008006" key="6">
    <source>
        <dbReference type="Google" id="ProtNLM"/>
    </source>
</evidence>
<dbReference type="PANTHER" id="PTHR30273">
    <property type="entry name" value="PERIPLASMIC SIGNAL SENSOR AND SIGMA FACTOR ACTIVATOR FECR-RELATED"/>
    <property type="match status" value="1"/>
</dbReference>
<dbReference type="OrthoDB" id="1523735at2"/>